<evidence type="ECO:0000256" key="1">
    <source>
        <dbReference type="SAM" id="SignalP"/>
    </source>
</evidence>
<proteinExistence type="predicted"/>
<sequence length="283" mass="28827">MSRVRRTIALAACAAVVLTGSLAGAAARTAPAKSATVADTVPDAYGLDQLDAAVKGSQVSFFQRRTCAAVLSTLQAGQWTISLFAKPQKGSQLYVGTMTYGERAAMLMMTGSGTSCSGTVTVDAEQPITSSGDLTASGTAKALTFYCHVGPDLNGTSMTDVVLTYIGMYRSASGAFIVMVNGPATVGTHKLVMDEDSGQGITVLPVKPGLDALKAMTGFFGGMYSGDGYGEDTSGLVGMYGGGGTLAVTSAQPFAATVTGTNLTDQDHKSKHLSFTAGMGCDS</sequence>
<dbReference type="Proteomes" id="UP001164693">
    <property type="component" value="Chromosome"/>
</dbReference>
<evidence type="ECO:0000313" key="2">
    <source>
        <dbReference type="EMBL" id="WAX57592.1"/>
    </source>
</evidence>
<reference evidence="2" key="1">
    <citation type="submission" date="2022-05" db="EMBL/GenBank/DDBJ databases">
        <title>Jatrophihabitans sp. SB3-54 whole genome sequence.</title>
        <authorList>
            <person name="Suh M.K."/>
            <person name="Eom M.K."/>
            <person name="Kim J.S."/>
            <person name="Kim H.S."/>
            <person name="Do H.E."/>
            <person name="Shin Y.K."/>
            <person name="Lee J.-S."/>
        </authorList>
    </citation>
    <scope>NUCLEOTIDE SEQUENCE</scope>
    <source>
        <strain evidence="2">SB3-54</strain>
    </source>
</reference>
<feature type="chain" id="PRO_5045229386" description="CHRD domain-containing protein" evidence="1">
    <location>
        <begin position="26"/>
        <end position="283"/>
    </location>
</feature>
<evidence type="ECO:0008006" key="4">
    <source>
        <dbReference type="Google" id="ProtNLM"/>
    </source>
</evidence>
<protein>
    <recommendedName>
        <fullName evidence="4">CHRD domain-containing protein</fullName>
    </recommendedName>
</protein>
<accession>A0ABY7K1W1</accession>
<dbReference type="RefSeq" id="WP_269444137.1">
    <property type="nucleotide sequence ID" value="NZ_CP097463.1"/>
</dbReference>
<keyword evidence="3" id="KW-1185">Reference proteome</keyword>
<name>A0ABY7K1W1_9ACTN</name>
<gene>
    <name evidence="2" type="ORF">M6B22_02210</name>
</gene>
<feature type="signal peptide" evidence="1">
    <location>
        <begin position="1"/>
        <end position="25"/>
    </location>
</feature>
<evidence type="ECO:0000313" key="3">
    <source>
        <dbReference type="Proteomes" id="UP001164693"/>
    </source>
</evidence>
<dbReference type="EMBL" id="CP097463">
    <property type="protein sequence ID" value="WAX57592.1"/>
    <property type="molecule type" value="Genomic_DNA"/>
</dbReference>
<organism evidence="2 3">
    <name type="scientific">Jatrophihabitans cynanchi</name>
    <dbReference type="NCBI Taxonomy" id="2944128"/>
    <lineage>
        <taxon>Bacteria</taxon>
        <taxon>Bacillati</taxon>
        <taxon>Actinomycetota</taxon>
        <taxon>Actinomycetes</taxon>
        <taxon>Jatrophihabitantales</taxon>
        <taxon>Jatrophihabitantaceae</taxon>
        <taxon>Jatrophihabitans</taxon>
    </lineage>
</organism>
<keyword evidence="1" id="KW-0732">Signal</keyword>